<protein>
    <submittedName>
        <fullName evidence="1">Uncharacterized protein</fullName>
    </submittedName>
</protein>
<name>A0A395J5C6_9HELO</name>
<gene>
    <name evidence="1" type="ORF">DID88_008442</name>
</gene>
<dbReference type="OrthoDB" id="10466252at2759"/>
<evidence type="ECO:0000313" key="1">
    <source>
        <dbReference type="EMBL" id="RAL67702.1"/>
    </source>
</evidence>
<comment type="caution">
    <text evidence="1">The sequence shown here is derived from an EMBL/GenBank/DDBJ whole genome shotgun (WGS) entry which is preliminary data.</text>
</comment>
<proteinExistence type="predicted"/>
<sequence length="85" mass="9650">MQHWLSQILAGECGVHGIRLRIRGMVNHSPLWSRVGIYGTETRRLILFTLSISQSIPFQKLDCHANIPHFVSSSMHQEVKGEKSP</sequence>
<organism evidence="1 2">
    <name type="scientific">Monilinia fructigena</name>
    <dbReference type="NCBI Taxonomy" id="38457"/>
    <lineage>
        <taxon>Eukaryota</taxon>
        <taxon>Fungi</taxon>
        <taxon>Dikarya</taxon>
        <taxon>Ascomycota</taxon>
        <taxon>Pezizomycotina</taxon>
        <taxon>Leotiomycetes</taxon>
        <taxon>Helotiales</taxon>
        <taxon>Sclerotiniaceae</taxon>
        <taxon>Monilinia</taxon>
    </lineage>
</organism>
<reference evidence="1 2" key="1">
    <citation type="submission" date="2018-06" db="EMBL/GenBank/DDBJ databases">
        <title>Genome Sequence of the Brown Rot Fungal Pathogen Monilinia fructigena.</title>
        <authorList>
            <person name="Landi L."/>
            <person name="De Miccolis Angelini R.M."/>
            <person name="Pollastro S."/>
            <person name="Abate D."/>
            <person name="Faretra F."/>
            <person name="Romanazzi G."/>
        </authorList>
    </citation>
    <scope>NUCLEOTIDE SEQUENCE [LARGE SCALE GENOMIC DNA]</scope>
    <source>
        <strain evidence="1 2">Mfrg269</strain>
    </source>
</reference>
<dbReference type="EMBL" id="QKRW01000003">
    <property type="protein sequence ID" value="RAL67702.1"/>
    <property type="molecule type" value="Genomic_DNA"/>
</dbReference>
<evidence type="ECO:0000313" key="2">
    <source>
        <dbReference type="Proteomes" id="UP000249056"/>
    </source>
</evidence>
<accession>A0A395J5C6</accession>
<dbReference type="Proteomes" id="UP000249056">
    <property type="component" value="Unassembled WGS sequence"/>
</dbReference>
<keyword evidence="2" id="KW-1185">Reference proteome</keyword>
<dbReference type="AlphaFoldDB" id="A0A395J5C6"/>